<comment type="similarity">
    <text evidence="1">Belongs to the short-chain dehydrogenases/reductases (SDR) family.</text>
</comment>
<dbReference type="FunFam" id="3.40.50.720:FF:000084">
    <property type="entry name" value="Short-chain dehydrogenase reductase"/>
    <property type="match status" value="1"/>
</dbReference>
<dbReference type="GO" id="GO:0008206">
    <property type="term" value="P:bile acid metabolic process"/>
    <property type="evidence" value="ECO:0007669"/>
    <property type="project" value="UniProtKB-ARBA"/>
</dbReference>
<dbReference type="InterPro" id="IPR036291">
    <property type="entry name" value="NAD(P)-bd_dom_sf"/>
</dbReference>
<dbReference type="PRINTS" id="PR00080">
    <property type="entry name" value="SDRFAMILY"/>
</dbReference>
<name>A0A9Q5JIH3_9LACT</name>
<dbReference type="EMBL" id="MKIQ01000002">
    <property type="protein sequence ID" value="OFI47892.1"/>
    <property type="molecule type" value="Genomic_DNA"/>
</dbReference>
<organism evidence="3 4">
    <name type="scientific">Floricoccus penangensis</name>
    <dbReference type="NCBI Taxonomy" id="1859475"/>
    <lineage>
        <taxon>Bacteria</taxon>
        <taxon>Bacillati</taxon>
        <taxon>Bacillota</taxon>
        <taxon>Bacilli</taxon>
        <taxon>Lactobacillales</taxon>
        <taxon>Streptococcaceae</taxon>
        <taxon>Floricoccus</taxon>
    </lineage>
</organism>
<keyword evidence="4" id="KW-1185">Reference proteome</keyword>
<dbReference type="InterPro" id="IPR002347">
    <property type="entry name" value="SDR_fam"/>
</dbReference>
<evidence type="ECO:0000313" key="4">
    <source>
        <dbReference type="Proteomes" id="UP000177273"/>
    </source>
</evidence>
<dbReference type="GO" id="GO:0016491">
    <property type="term" value="F:oxidoreductase activity"/>
    <property type="evidence" value="ECO:0007669"/>
    <property type="project" value="UniProtKB-KW"/>
</dbReference>
<dbReference type="PROSITE" id="PS00061">
    <property type="entry name" value="ADH_SHORT"/>
    <property type="match status" value="1"/>
</dbReference>
<gene>
    <name evidence="3" type="ORF">BG262_07830</name>
</gene>
<evidence type="ECO:0000313" key="3">
    <source>
        <dbReference type="EMBL" id="OFI47892.1"/>
    </source>
</evidence>
<dbReference type="PANTHER" id="PTHR43639">
    <property type="entry name" value="OXIDOREDUCTASE, SHORT-CHAIN DEHYDROGENASE/REDUCTASE FAMILY (AFU_ORTHOLOGUE AFUA_5G02870)"/>
    <property type="match status" value="1"/>
</dbReference>
<dbReference type="InterPro" id="IPR020904">
    <property type="entry name" value="Sc_DH/Rdtase_CS"/>
</dbReference>
<dbReference type="OrthoDB" id="9803333at2"/>
<evidence type="ECO:0000256" key="2">
    <source>
        <dbReference type="ARBA" id="ARBA00023002"/>
    </source>
</evidence>
<protein>
    <submittedName>
        <fullName evidence="3">Sugar dehydrogenase</fullName>
    </submittedName>
</protein>
<keyword evidence="2" id="KW-0560">Oxidoreductase</keyword>
<dbReference type="RefSeq" id="WP_070787000.1">
    <property type="nucleotide sequence ID" value="NZ_CP075561.1"/>
</dbReference>
<reference evidence="4" key="1">
    <citation type="submission" date="2016-09" db="EMBL/GenBank/DDBJ databases">
        <title>Draft genome sequence of a novel species of the family Streptococcaceae isolated from flowers.</title>
        <authorList>
            <person name="Chuah L.-O."/>
            <person name="Yap K.-P."/>
            <person name="Thong K.L."/>
            <person name="Liong M.T."/>
            <person name="Ahmad R."/>
            <person name="Rusul G."/>
        </authorList>
    </citation>
    <scope>NUCLEOTIDE SEQUENCE [LARGE SCALE GENOMIC DNA]</scope>
    <source>
        <strain evidence="4">HibF3</strain>
    </source>
</reference>
<proteinExistence type="inferred from homology"/>
<dbReference type="NCBIfam" id="NF005559">
    <property type="entry name" value="PRK07231.1"/>
    <property type="match status" value="1"/>
</dbReference>
<dbReference type="Pfam" id="PF13561">
    <property type="entry name" value="adh_short_C2"/>
    <property type="match status" value="1"/>
</dbReference>
<sequence length="259" mass="27808">MYGELHGKVAVITGAATGLGLAISLRYILEGMNVVGDYVGTLPDELADAAKKHPDRVKFVEADVSNEKQVEGLAKTAVDTFGDIDIWVNNAGVEKACHTAEMPFKEWKKVLDVNLDGVFLGSREALKHFTKNKKKGTIINMSSVHQQIPWPTFAHYAASKGATEMFTKTIALEYADQGIRANCIAPGAIDTPINAKKFSDPKQLAQTESMVPMGNIGKPQDIANAAAFLASDEASYITGTTLFVDGGMTLYPSFQHGAG</sequence>
<dbReference type="Proteomes" id="UP000177273">
    <property type="component" value="Unassembled WGS sequence"/>
</dbReference>
<dbReference type="AlphaFoldDB" id="A0A9Q5JIH3"/>
<comment type="caution">
    <text evidence="3">The sequence shown here is derived from an EMBL/GenBank/DDBJ whole genome shotgun (WGS) entry which is preliminary data.</text>
</comment>
<accession>A0A9Q5JIH3</accession>
<dbReference type="PANTHER" id="PTHR43639:SF1">
    <property type="entry name" value="SHORT-CHAIN DEHYDROGENASE_REDUCTASE FAMILY PROTEIN"/>
    <property type="match status" value="1"/>
</dbReference>
<dbReference type="Gene3D" id="3.40.50.720">
    <property type="entry name" value="NAD(P)-binding Rossmann-like Domain"/>
    <property type="match status" value="1"/>
</dbReference>
<dbReference type="PRINTS" id="PR00081">
    <property type="entry name" value="GDHRDH"/>
</dbReference>
<dbReference type="SUPFAM" id="SSF51735">
    <property type="entry name" value="NAD(P)-binding Rossmann-fold domains"/>
    <property type="match status" value="1"/>
</dbReference>
<evidence type="ECO:0000256" key="1">
    <source>
        <dbReference type="ARBA" id="ARBA00006484"/>
    </source>
</evidence>